<keyword evidence="8" id="KW-1185">Reference proteome</keyword>
<organism evidence="7 8">
    <name type="scientific">Planococcus shenhongbingii</name>
    <dbReference type="NCBI Taxonomy" id="3058398"/>
    <lineage>
        <taxon>Bacteria</taxon>
        <taxon>Bacillati</taxon>
        <taxon>Bacillota</taxon>
        <taxon>Bacilli</taxon>
        <taxon>Bacillales</taxon>
        <taxon>Caryophanaceae</taxon>
        <taxon>Planococcus</taxon>
    </lineage>
</organism>
<evidence type="ECO:0000256" key="1">
    <source>
        <dbReference type="ARBA" id="ARBA00004167"/>
    </source>
</evidence>
<feature type="compositionally biased region" description="Basic and acidic residues" evidence="5">
    <location>
        <begin position="58"/>
        <end position="67"/>
    </location>
</feature>
<comment type="subcellular location">
    <subcellularLocation>
        <location evidence="1">Membrane</location>
        <topology evidence="1">Single-pass membrane protein</topology>
    </subcellularLocation>
</comment>
<feature type="signal peptide" evidence="6">
    <location>
        <begin position="1"/>
        <end position="22"/>
    </location>
</feature>
<dbReference type="Proteomes" id="UP001172142">
    <property type="component" value="Unassembled WGS sequence"/>
</dbReference>
<dbReference type="PROSITE" id="PS51257">
    <property type="entry name" value="PROKAR_LIPOPROTEIN"/>
    <property type="match status" value="1"/>
</dbReference>
<keyword evidence="6" id="KW-0732">Signal</keyword>
<evidence type="ECO:0000256" key="2">
    <source>
        <dbReference type="ARBA" id="ARBA00022692"/>
    </source>
</evidence>
<dbReference type="RefSeq" id="WP_301855093.1">
    <property type="nucleotide sequence ID" value="NZ_JAUJWU010000001.1"/>
</dbReference>
<dbReference type="PANTHER" id="PTHR30168:SF0">
    <property type="entry name" value="INNER MEMBRANE PROTEIN"/>
    <property type="match status" value="1"/>
</dbReference>
<evidence type="ECO:0000256" key="3">
    <source>
        <dbReference type="ARBA" id="ARBA00022989"/>
    </source>
</evidence>
<dbReference type="EMBL" id="JAUJWU010000001">
    <property type="protein sequence ID" value="MDN7244637.1"/>
    <property type="molecule type" value="Genomic_DNA"/>
</dbReference>
<evidence type="ECO:0000256" key="5">
    <source>
        <dbReference type="SAM" id="MobiDB-lite"/>
    </source>
</evidence>
<protein>
    <submittedName>
        <fullName evidence="7">Neutral zinc metallopeptidase</fullName>
    </submittedName>
</protein>
<feature type="region of interest" description="Disordered" evidence="5">
    <location>
        <begin position="24"/>
        <end position="67"/>
    </location>
</feature>
<feature type="chain" id="PRO_5047020960" evidence="6">
    <location>
        <begin position="23"/>
        <end position="294"/>
    </location>
</feature>
<name>A0ABT8N9T2_9BACL</name>
<reference evidence="7 8" key="1">
    <citation type="submission" date="2023-07" db="EMBL/GenBank/DDBJ databases">
        <title>Novel species in genus Planococcus.</title>
        <authorList>
            <person name="Ning S."/>
        </authorList>
    </citation>
    <scope>NUCLEOTIDE SEQUENCE [LARGE SCALE GENOMIC DNA]</scope>
    <source>
        <strain evidence="7 8">N017</strain>
    </source>
</reference>
<keyword evidence="4" id="KW-0472">Membrane</keyword>
<dbReference type="PANTHER" id="PTHR30168">
    <property type="entry name" value="PUTATIVE MEMBRANE PROTEIN YPFJ"/>
    <property type="match status" value="1"/>
</dbReference>
<dbReference type="InterPro" id="IPR007343">
    <property type="entry name" value="Uncharacterised_pept_Zn_put"/>
</dbReference>
<feature type="compositionally biased region" description="Polar residues" evidence="5">
    <location>
        <begin position="29"/>
        <end position="42"/>
    </location>
</feature>
<dbReference type="Pfam" id="PF04228">
    <property type="entry name" value="Zn_peptidase"/>
    <property type="match status" value="1"/>
</dbReference>
<evidence type="ECO:0000313" key="7">
    <source>
        <dbReference type="EMBL" id="MDN7244637.1"/>
    </source>
</evidence>
<gene>
    <name evidence="7" type="ORF">QWY13_03945</name>
</gene>
<evidence type="ECO:0000256" key="6">
    <source>
        <dbReference type="SAM" id="SignalP"/>
    </source>
</evidence>
<accession>A0ABT8N9T2</accession>
<keyword evidence="3" id="KW-1133">Transmembrane helix</keyword>
<sequence length="294" mass="32571">MKKGIYQLLFALLAVISLMGCGDSKENSNQESANEQGSDQGTDTEKPVNQDSTNLETTDPHAFDLPKGDTAEAQEAFNSEMTTQSVDYTMADYLNYVFNDIHNFWAELMIQAGYPEPVVHYVFPTVGESVPSSCEETGYTSELEFYYCPADDQIVFTQQLAVHLWEGTLKVNDDSVVEYNAGDFSVAVLLAHEYAHSLQGELGWFPNGKGLVPTKRTEQSADCLAGVWASSVYSRNLLETGDIEEVMRTLSDLGDDSSSTNQDHGSPDERTEAFSTGYYSGSSRSCDHYLYNDY</sequence>
<keyword evidence="2" id="KW-0812">Transmembrane</keyword>
<feature type="region of interest" description="Disordered" evidence="5">
    <location>
        <begin position="251"/>
        <end position="276"/>
    </location>
</feature>
<comment type="caution">
    <text evidence="7">The sequence shown here is derived from an EMBL/GenBank/DDBJ whole genome shotgun (WGS) entry which is preliminary data.</text>
</comment>
<evidence type="ECO:0000313" key="8">
    <source>
        <dbReference type="Proteomes" id="UP001172142"/>
    </source>
</evidence>
<proteinExistence type="predicted"/>
<evidence type="ECO:0000256" key="4">
    <source>
        <dbReference type="ARBA" id="ARBA00023136"/>
    </source>
</evidence>